<protein>
    <submittedName>
        <fullName evidence="4">Telomeric repeat-binding factor 2</fullName>
    </submittedName>
</protein>
<feature type="domain" description="HTH myb-type" evidence="3">
    <location>
        <begin position="291"/>
        <end position="348"/>
    </location>
</feature>
<name>A0A196SGU5_BLAHN</name>
<dbReference type="EMBL" id="LXWW01000092">
    <property type="protein sequence ID" value="OAO16243.1"/>
    <property type="molecule type" value="Genomic_DNA"/>
</dbReference>
<gene>
    <name evidence="4" type="ORF">AV274_2023</name>
</gene>
<proteinExistence type="predicted"/>
<keyword evidence="1" id="KW-0539">Nucleus</keyword>
<reference evidence="4 5" key="1">
    <citation type="submission" date="2016-05" db="EMBL/GenBank/DDBJ databases">
        <title>Nuclear genome of Blastocystis sp. subtype 1 NandII.</title>
        <authorList>
            <person name="Gentekaki E."/>
            <person name="Curtis B."/>
            <person name="Stairs C."/>
            <person name="Eme L."/>
            <person name="Herman E."/>
            <person name="Klimes V."/>
            <person name="Arias M.C."/>
            <person name="Elias M."/>
            <person name="Hilliou F."/>
            <person name="Klute M."/>
            <person name="Malik S.-B."/>
            <person name="Pightling A."/>
            <person name="Rachubinski R."/>
            <person name="Salas D."/>
            <person name="Schlacht A."/>
            <person name="Suga H."/>
            <person name="Archibald J."/>
            <person name="Ball S.G."/>
            <person name="Clark G."/>
            <person name="Dacks J."/>
            <person name="Van Der Giezen M."/>
            <person name="Tsaousis A."/>
            <person name="Roger A."/>
        </authorList>
    </citation>
    <scope>NUCLEOTIDE SEQUENCE [LARGE SCALE GENOMIC DNA]</scope>
    <source>
        <strain evidence="5">ATCC 50177 / NandII</strain>
    </source>
</reference>
<sequence length="350" mass="39721">MDPRTLISKNVCLKKILEYYCYKRQGEFVKAIMDTITGLHQEIPEDTPEYLRLQFFEAYKGITTIMMSDNPNPSYNAFQKIKNQLKSDPSFKEYNAMVSVLRAINLIKNNQSSIAVKPLVDTLSSSHYASVSLIDLVDKLHACFDENDNYIPDNITTLLQSPNIIALITNVCSFITERETSILGTPNFSGKPTAALPVPAPARSSVAAFSTSESEGEEYSNLNEPSAPVNVRTITVGRSPARRRLNEYHDSAQEVSFSSPTFSESIEESQGVTVGEDGRERKVVIGQKKYQVRRKKRWWTTKEDELLKYGVERFGEGRWSEIRDFIHLSGRTGVDLKDRWRTMKRQGLVK</sequence>
<dbReference type="InterPro" id="IPR017930">
    <property type="entry name" value="Myb_dom"/>
</dbReference>
<dbReference type="STRING" id="478820.A0A196SGU5"/>
<organism evidence="4 5">
    <name type="scientific">Blastocystis sp. subtype 1 (strain ATCC 50177 / NandII)</name>
    <dbReference type="NCBI Taxonomy" id="478820"/>
    <lineage>
        <taxon>Eukaryota</taxon>
        <taxon>Sar</taxon>
        <taxon>Stramenopiles</taxon>
        <taxon>Bigyra</taxon>
        <taxon>Opalozoa</taxon>
        <taxon>Opalinata</taxon>
        <taxon>Blastocystidae</taxon>
        <taxon>Blastocystis</taxon>
    </lineage>
</organism>
<feature type="domain" description="Myb-like" evidence="2">
    <location>
        <begin position="291"/>
        <end position="344"/>
    </location>
</feature>
<dbReference type="SUPFAM" id="SSF46689">
    <property type="entry name" value="Homeodomain-like"/>
    <property type="match status" value="1"/>
</dbReference>
<comment type="caution">
    <text evidence="4">The sequence shown here is derived from an EMBL/GenBank/DDBJ whole genome shotgun (WGS) entry which is preliminary data.</text>
</comment>
<dbReference type="PROSITE" id="PS51294">
    <property type="entry name" value="HTH_MYB"/>
    <property type="match status" value="1"/>
</dbReference>
<accession>A0A196SGU5</accession>
<evidence type="ECO:0000313" key="4">
    <source>
        <dbReference type="EMBL" id="OAO16243.1"/>
    </source>
</evidence>
<dbReference type="Proteomes" id="UP000078348">
    <property type="component" value="Unassembled WGS sequence"/>
</dbReference>
<keyword evidence="5" id="KW-1185">Reference proteome</keyword>
<dbReference type="PANTHER" id="PTHR46734:SF1">
    <property type="entry name" value="TELOMERIC REPEAT-BINDING FACTOR 1"/>
    <property type="match status" value="1"/>
</dbReference>
<dbReference type="InterPro" id="IPR001005">
    <property type="entry name" value="SANT/Myb"/>
</dbReference>
<dbReference type="Gene3D" id="1.10.10.60">
    <property type="entry name" value="Homeodomain-like"/>
    <property type="match status" value="1"/>
</dbReference>
<evidence type="ECO:0000259" key="2">
    <source>
        <dbReference type="PROSITE" id="PS50090"/>
    </source>
</evidence>
<dbReference type="SMART" id="SM00717">
    <property type="entry name" value="SANT"/>
    <property type="match status" value="1"/>
</dbReference>
<dbReference type="Pfam" id="PF00249">
    <property type="entry name" value="Myb_DNA-binding"/>
    <property type="match status" value="1"/>
</dbReference>
<evidence type="ECO:0000256" key="1">
    <source>
        <dbReference type="ARBA" id="ARBA00023242"/>
    </source>
</evidence>
<evidence type="ECO:0000313" key="5">
    <source>
        <dbReference type="Proteomes" id="UP000078348"/>
    </source>
</evidence>
<dbReference type="AlphaFoldDB" id="A0A196SGU5"/>
<dbReference type="PANTHER" id="PTHR46734">
    <property type="entry name" value="TELOMERIC REPEAT-BINDING FACTOR 1 TERF1"/>
    <property type="match status" value="1"/>
</dbReference>
<dbReference type="CDD" id="cd11660">
    <property type="entry name" value="SANT_TRF"/>
    <property type="match status" value="1"/>
</dbReference>
<dbReference type="PROSITE" id="PS50090">
    <property type="entry name" value="MYB_LIKE"/>
    <property type="match status" value="1"/>
</dbReference>
<dbReference type="InterPro" id="IPR052450">
    <property type="entry name" value="TRBD-Containing_Protein"/>
</dbReference>
<dbReference type="InterPro" id="IPR009057">
    <property type="entry name" value="Homeodomain-like_sf"/>
</dbReference>
<evidence type="ECO:0000259" key="3">
    <source>
        <dbReference type="PROSITE" id="PS51294"/>
    </source>
</evidence>
<dbReference type="OrthoDB" id="608866at2759"/>